<evidence type="ECO:0000313" key="5">
    <source>
        <dbReference type="EMBL" id="OZI34795.1"/>
    </source>
</evidence>
<proteinExistence type="inferred from homology"/>
<evidence type="ECO:0000256" key="4">
    <source>
        <dbReference type="ARBA" id="ARBA00023145"/>
    </source>
</evidence>
<dbReference type="AlphaFoldDB" id="A0A261SCA2"/>
<keyword evidence="4" id="KW-0865">Zymogen</keyword>
<dbReference type="InterPro" id="IPR051792">
    <property type="entry name" value="GGT_bact"/>
</dbReference>
<protein>
    <submittedName>
        <fullName evidence="5">Gamma-glutamyltransferase</fullName>
    </submittedName>
</protein>
<comment type="similarity">
    <text evidence="1">Belongs to the gamma-glutamyltransferase family.</text>
</comment>
<evidence type="ECO:0000256" key="3">
    <source>
        <dbReference type="ARBA" id="ARBA00022801"/>
    </source>
</evidence>
<keyword evidence="2 5" id="KW-0808">Transferase</keyword>
<comment type="caution">
    <text evidence="5">The sequence shown here is derived from an EMBL/GenBank/DDBJ whole genome shotgun (WGS) entry which is preliminary data.</text>
</comment>
<keyword evidence="3" id="KW-0378">Hydrolase</keyword>
<dbReference type="PRINTS" id="PR01210">
    <property type="entry name" value="GGTRANSPTASE"/>
</dbReference>
<gene>
    <name evidence="5" type="ORF">CAL29_15110</name>
</gene>
<dbReference type="Proteomes" id="UP000216020">
    <property type="component" value="Unassembled WGS sequence"/>
</dbReference>
<accession>A0A261SCA2</accession>
<dbReference type="InterPro" id="IPR029055">
    <property type="entry name" value="Ntn_hydrolases_N"/>
</dbReference>
<dbReference type="RefSeq" id="WP_094853787.1">
    <property type="nucleotide sequence ID" value="NZ_NEVM01000002.1"/>
</dbReference>
<sequence length="539" mass="56793">MENPQSPAIAASTENLSRTQVVDKPMVESRGGIVASQSRRAALAGVAVLDAGGDAVDAAVATSFALGVAEPWMSGAGGGGAMVVWRADEQRAYAVNFGLHAPGRLDPAAYPLAPEAPRSEFFGWPAVLEDRNVRGPKAIAVPGTVAGMGLAHARYGRMPWRDVLAPAVGMARQGLLVDWYAGLLISSCTRELAQDPDAAAMFLDEGKWPIVGGWTALAERRLDQGKLAHTLDHLADQGPAAFYTGDIAEALARDIQDKGGYLSAEDLRGYAARLEDALAIPYRGARIHATPGHTAGPSLKVALDELQAALRTPAAGRDRPGPEAYVAMARALDRSFKQRLTQMGDLDSPTAPACTSHFSVIDRHGNMCAVTQTLLSAFGSKVVSPSTGLLMNNGIMWFDPEPGRPNSLAPGKKCLMNVCPVVGETAGGDRYAVGASGGRKIMSAVLQLSVFLSDYGLTLEDAFRQPRIDMSGSGTVIANSKLPPAVIAALREAFPTVQTQATLYPYAYAFPSAVMASRGRHFGATEITSPWSDAVGQQE</sequence>
<dbReference type="OrthoDB" id="5297205at2"/>
<dbReference type="PANTHER" id="PTHR43199:SF1">
    <property type="entry name" value="GLUTATHIONE HYDROLASE PROENZYME"/>
    <property type="match status" value="1"/>
</dbReference>
<evidence type="ECO:0000256" key="2">
    <source>
        <dbReference type="ARBA" id="ARBA00022679"/>
    </source>
</evidence>
<name>A0A261SCA2_9BORD</name>
<evidence type="ECO:0000313" key="6">
    <source>
        <dbReference type="Proteomes" id="UP000216020"/>
    </source>
</evidence>
<dbReference type="PANTHER" id="PTHR43199">
    <property type="entry name" value="GLUTATHIONE HYDROLASE"/>
    <property type="match status" value="1"/>
</dbReference>
<reference evidence="6" key="1">
    <citation type="submission" date="2017-05" db="EMBL/GenBank/DDBJ databases">
        <title>Complete and WGS of Bordetella genogroups.</title>
        <authorList>
            <person name="Spilker T."/>
            <person name="Lipuma J."/>
        </authorList>
    </citation>
    <scope>NUCLEOTIDE SEQUENCE [LARGE SCALE GENOMIC DNA]</scope>
    <source>
        <strain evidence="6">AU16122</strain>
    </source>
</reference>
<dbReference type="Gene3D" id="3.60.20.40">
    <property type="match status" value="1"/>
</dbReference>
<evidence type="ECO:0000256" key="1">
    <source>
        <dbReference type="ARBA" id="ARBA00009381"/>
    </source>
</evidence>
<dbReference type="SUPFAM" id="SSF56235">
    <property type="entry name" value="N-terminal nucleophile aminohydrolases (Ntn hydrolases)"/>
    <property type="match status" value="1"/>
</dbReference>
<dbReference type="InterPro" id="IPR043137">
    <property type="entry name" value="GGT_ssub_C"/>
</dbReference>
<organism evidence="5 6">
    <name type="scientific">Bordetella genomosp. 10</name>
    <dbReference type="NCBI Taxonomy" id="1416804"/>
    <lineage>
        <taxon>Bacteria</taxon>
        <taxon>Pseudomonadati</taxon>
        <taxon>Pseudomonadota</taxon>
        <taxon>Betaproteobacteria</taxon>
        <taxon>Burkholderiales</taxon>
        <taxon>Alcaligenaceae</taxon>
        <taxon>Bordetella</taxon>
    </lineage>
</organism>
<dbReference type="Pfam" id="PF01019">
    <property type="entry name" value="G_glu_transpept"/>
    <property type="match status" value="2"/>
</dbReference>
<keyword evidence="6" id="KW-1185">Reference proteome</keyword>
<dbReference type="GO" id="GO:0016740">
    <property type="term" value="F:transferase activity"/>
    <property type="evidence" value="ECO:0007669"/>
    <property type="project" value="UniProtKB-KW"/>
</dbReference>
<dbReference type="EMBL" id="NEVM01000002">
    <property type="protein sequence ID" value="OZI34795.1"/>
    <property type="molecule type" value="Genomic_DNA"/>
</dbReference>
<dbReference type="GO" id="GO:0016787">
    <property type="term" value="F:hydrolase activity"/>
    <property type="evidence" value="ECO:0007669"/>
    <property type="project" value="UniProtKB-KW"/>
</dbReference>